<dbReference type="Pfam" id="PF00144">
    <property type="entry name" value="Beta-lactamase"/>
    <property type="match status" value="1"/>
</dbReference>
<dbReference type="AlphaFoldDB" id="A0A7C4QMX1"/>
<reference evidence="3" key="1">
    <citation type="journal article" date="2020" name="mSystems">
        <title>Genome- and Community-Level Interaction Insights into Carbon Utilization and Element Cycling Functions of Hydrothermarchaeota in Hydrothermal Sediment.</title>
        <authorList>
            <person name="Zhou Z."/>
            <person name="Liu Y."/>
            <person name="Xu W."/>
            <person name="Pan J."/>
            <person name="Luo Z.H."/>
            <person name="Li M."/>
        </authorList>
    </citation>
    <scope>NUCLEOTIDE SEQUENCE [LARGE SCALE GENOMIC DNA]</scope>
    <source>
        <strain evidence="3">SpSt-508</strain>
    </source>
</reference>
<organism evidence="3">
    <name type="scientific">Schlesneria paludicola</name>
    <dbReference type="NCBI Taxonomy" id="360056"/>
    <lineage>
        <taxon>Bacteria</taxon>
        <taxon>Pseudomonadati</taxon>
        <taxon>Planctomycetota</taxon>
        <taxon>Planctomycetia</taxon>
        <taxon>Planctomycetales</taxon>
        <taxon>Planctomycetaceae</taxon>
        <taxon>Schlesneria</taxon>
    </lineage>
</organism>
<evidence type="ECO:0000256" key="1">
    <source>
        <dbReference type="ARBA" id="ARBA00022801"/>
    </source>
</evidence>
<sequence>MPTLDPQRWQVALDLAAAWADDGRVPAITLATGTADRLHGPVSFGSLTVDGHAPLPPRPIYLVASITKPIVALGVLKLLERGLATLGDRVVDYLPEFGKQGKYGVELRHLLTHTSGLPDMVPSNLELRKANAPLVRFLHEIYTLPLAFPPGRAVQYQSTGFLVLAEILQQITGRSCREFLRQEIFEPLGMVDTALGAPDDWFDAHIARIPEVRLETEQRLGKPWNWNSRYWRQLGAPWGGLLTTAEDLAALAQCLLRGGDTTSGQSLWSPAALNAATTNQLAALRDIPEEERRCRPWGLGWRLNWPAHSANFGDLLSHRTYGHWGATGTLLWIDPERCTFAIVLSTQPQEPTGFFLARLSNAIAAAWK</sequence>
<evidence type="ECO:0000313" key="3">
    <source>
        <dbReference type="EMBL" id="HGT38900.1"/>
    </source>
</evidence>
<protein>
    <submittedName>
        <fullName evidence="3">Class A beta-lactamase-related serine hydrolase</fullName>
    </submittedName>
</protein>
<name>A0A7C4QMX1_9PLAN</name>
<dbReference type="InterPro" id="IPR050789">
    <property type="entry name" value="Diverse_Enzym_Activities"/>
</dbReference>
<gene>
    <name evidence="3" type="ORF">ENS64_06505</name>
</gene>
<dbReference type="PANTHER" id="PTHR43283">
    <property type="entry name" value="BETA-LACTAMASE-RELATED"/>
    <property type="match status" value="1"/>
</dbReference>
<dbReference type="Gene3D" id="3.40.710.10">
    <property type="entry name" value="DD-peptidase/beta-lactamase superfamily"/>
    <property type="match status" value="1"/>
</dbReference>
<dbReference type="SUPFAM" id="SSF56601">
    <property type="entry name" value="beta-lactamase/transpeptidase-like"/>
    <property type="match status" value="1"/>
</dbReference>
<dbReference type="PANTHER" id="PTHR43283:SF11">
    <property type="entry name" value="BETA-LACTAMASE-RELATED DOMAIN-CONTAINING PROTEIN"/>
    <property type="match status" value="1"/>
</dbReference>
<comment type="caution">
    <text evidence="3">The sequence shown here is derived from an EMBL/GenBank/DDBJ whole genome shotgun (WGS) entry which is preliminary data.</text>
</comment>
<dbReference type="InterPro" id="IPR012338">
    <property type="entry name" value="Beta-lactam/transpept-like"/>
</dbReference>
<keyword evidence="1 3" id="KW-0378">Hydrolase</keyword>
<dbReference type="GO" id="GO:0016787">
    <property type="term" value="F:hydrolase activity"/>
    <property type="evidence" value="ECO:0007669"/>
    <property type="project" value="UniProtKB-KW"/>
</dbReference>
<evidence type="ECO:0000259" key="2">
    <source>
        <dbReference type="Pfam" id="PF00144"/>
    </source>
</evidence>
<feature type="domain" description="Beta-lactamase-related" evidence="2">
    <location>
        <begin position="22"/>
        <end position="358"/>
    </location>
</feature>
<proteinExistence type="predicted"/>
<dbReference type="EMBL" id="DSVQ01000012">
    <property type="protein sequence ID" value="HGT38900.1"/>
    <property type="molecule type" value="Genomic_DNA"/>
</dbReference>
<accession>A0A7C4QMX1</accession>
<dbReference type="InterPro" id="IPR001466">
    <property type="entry name" value="Beta-lactam-related"/>
</dbReference>